<dbReference type="EMBL" id="CP019628">
    <property type="protein sequence ID" value="AQP98820.1"/>
    <property type="molecule type" value="Genomic_DNA"/>
</dbReference>
<proteinExistence type="predicted"/>
<dbReference type="PANTHER" id="PTHR35566">
    <property type="entry name" value="BLR3599 PROTEIN"/>
    <property type="match status" value="1"/>
</dbReference>
<organism evidence="1 2">
    <name type="scientific">Pseudoalteromonas aliena</name>
    <dbReference type="NCBI Taxonomy" id="247523"/>
    <lineage>
        <taxon>Bacteria</taxon>
        <taxon>Pseudomonadati</taxon>
        <taxon>Pseudomonadota</taxon>
        <taxon>Gammaproteobacteria</taxon>
        <taxon>Alteromonadales</taxon>
        <taxon>Pseudoalteromonadaceae</taxon>
        <taxon>Pseudoalteromonas</taxon>
    </lineage>
</organism>
<evidence type="ECO:0000313" key="2">
    <source>
        <dbReference type="Proteomes" id="UP000188243"/>
    </source>
</evidence>
<name>A0A1Q2GV07_9GAMM</name>
<dbReference type="PANTHER" id="PTHR35566:SF1">
    <property type="entry name" value="TYPE VI SECRETION SYSTEM BASEPLATE COMPONENT TSSK1"/>
    <property type="match status" value="1"/>
</dbReference>
<dbReference type="KEGG" id="paln:B0W48_02805"/>
<dbReference type="Proteomes" id="UP000188243">
    <property type="component" value="Chromosome"/>
</dbReference>
<dbReference type="Pfam" id="PF05936">
    <property type="entry name" value="T6SS_VasE"/>
    <property type="match status" value="1"/>
</dbReference>
<evidence type="ECO:0000313" key="1">
    <source>
        <dbReference type="EMBL" id="AQP98820.1"/>
    </source>
</evidence>
<accession>A0A1Q2GV07</accession>
<dbReference type="InterPro" id="IPR010263">
    <property type="entry name" value="T6SS_TssK"/>
</dbReference>
<dbReference type="NCBIfam" id="TIGR03353">
    <property type="entry name" value="VI_chp_4"/>
    <property type="match status" value="1"/>
</dbReference>
<gene>
    <name evidence="1" type="ORF">B0W48_02805</name>
</gene>
<dbReference type="AlphaFoldDB" id="A0A1Q2GV07"/>
<reference evidence="1 2" key="1">
    <citation type="submission" date="2017-02" db="EMBL/GenBank/DDBJ databases">
        <title>Complete genome sequence of the cold-active Pseudoalteromonas aliena strain EH1 isolated from Arctic seawater.</title>
        <authorList>
            <person name="Kim E."/>
            <person name="Heo E."/>
            <person name="Kim H."/>
            <person name="Kim D."/>
        </authorList>
    </citation>
    <scope>NUCLEOTIDE SEQUENCE [LARGE SCALE GENOMIC DNA]</scope>
    <source>
        <strain evidence="1 2">EH1</strain>
    </source>
</reference>
<sequence>MSDNTRVAWTEGMFLRPQHFQQSDKHIANVIKQVCSGNLADPWGILEVAIDTELLNSGQFAIEALSAITPDLLPLDMPQSTPLPEPLVVGKDVYDEIVYLAIPAFKNSGINISSPEENIVTRYKLHDLSVSDDLIGSQSQEIIQVAKTFSKLVLSSDDHSGYILLPLAKILDVSSEGRIKLDTKYIPASLQVGQCKPLVGLVREIGSMIKQRAESIAVRLCQGYAGSTSVADFIMLQTLNKYDAVFENLLTVNNLHPNVFYTRLIELAGELSTFSTVNKRVPKLPKYDHKNLGQVFSEVVNFLYQSLSHVIEQTATEIKLEQSKFGISFGALKDKSVLNSAQFVLAIKASVPHEELRKILPSQIKIGSVETIRDLVNNQIPGITISSLPTAPRQIPYHAGFHYFELNKHGEHWEKLRSSGGIAIHLSGNYPELQLSLWAIRT</sequence>
<dbReference type="STRING" id="247523.B0W48_02805"/>
<dbReference type="RefSeq" id="WP_077535544.1">
    <property type="nucleotide sequence ID" value="NZ_CANLYY010000017.1"/>
</dbReference>
<protein>
    <submittedName>
        <fullName evidence="1">Type VI secretion system-associated protein</fullName>
    </submittedName>
</protein>